<dbReference type="RefSeq" id="WP_245323731.1">
    <property type="nucleotide sequence ID" value="NZ_FMAI01000023.1"/>
</dbReference>
<sequence>MKGKSFIDKWLTAMGLTEYCAAFAANHIDLDILRELTAEDLESIGVSSVGHRRKLMSAISALAISSEQSWTGPAIAQPFDPIALIDRLVRDAVAQRLPGFPVLHVGSIWPIVEPEVSALTEKVAERNCCRMSDVLAEFLKPLDRKRKHTAKGRGEAAPVVQFAVELLGNPRMDEITEARWNLLDEALPDIPNRDNIPRNFSQTLFQRYKYAETANWSKLKRVTTTTIKSRYWAGLYKFIDFAIAGKHYRGPRPKFVCIDPETWRRCRAMLSTTMSC</sequence>
<name>A0A1C3XP98_9BRAD</name>
<dbReference type="Gene3D" id="1.10.150.50">
    <property type="entry name" value="Transcription Factor, Ets-1"/>
    <property type="match status" value="1"/>
</dbReference>
<dbReference type="AlphaFoldDB" id="A0A1C3XP98"/>
<dbReference type="PROSITE" id="PS50105">
    <property type="entry name" value="SAM_DOMAIN"/>
    <property type="match status" value="1"/>
</dbReference>
<accession>A0A1C3XP98</accession>
<dbReference type="InterPro" id="IPR001660">
    <property type="entry name" value="SAM"/>
</dbReference>
<proteinExistence type="predicted"/>
<evidence type="ECO:0000313" key="2">
    <source>
        <dbReference type="EMBL" id="SCB54049.1"/>
    </source>
</evidence>
<organism evidence="2 3">
    <name type="scientific">Bradyrhizobium shewense</name>
    <dbReference type="NCBI Taxonomy" id="1761772"/>
    <lineage>
        <taxon>Bacteria</taxon>
        <taxon>Pseudomonadati</taxon>
        <taxon>Pseudomonadota</taxon>
        <taxon>Alphaproteobacteria</taxon>
        <taxon>Hyphomicrobiales</taxon>
        <taxon>Nitrobacteraceae</taxon>
        <taxon>Bradyrhizobium</taxon>
    </lineage>
</organism>
<reference evidence="3" key="1">
    <citation type="submission" date="2016-08" db="EMBL/GenBank/DDBJ databases">
        <authorList>
            <person name="Varghese N."/>
            <person name="Submissions Spin"/>
        </authorList>
    </citation>
    <scope>NUCLEOTIDE SEQUENCE [LARGE SCALE GENOMIC DNA]</scope>
    <source>
        <strain evidence="3">ERR11</strain>
    </source>
</reference>
<dbReference type="EMBL" id="FMAI01000023">
    <property type="protein sequence ID" value="SCB54049.1"/>
    <property type="molecule type" value="Genomic_DNA"/>
</dbReference>
<dbReference type="SUPFAM" id="SSF47769">
    <property type="entry name" value="SAM/Pointed domain"/>
    <property type="match status" value="1"/>
</dbReference>
<feature type="domain" description="SAM" evidence="1">
    <location>
        <begin position="7"/>
        <end position="65"/>
    </location>
</feature>
<dbReference type="CDD" id="cd09487">
    <property type="entry name" value="SAM_superfamily"/>
    <property type="match status" value="1"/>
</dbReference>
<evidence type="ECO:0000313" key="3">
    <source>
        <dbReference type="Proteomes" id="UP000199184"/>
    </source>
</evidence>
<protein>
    <submittedName>
        <fullName evidence="2">SAM domain (Sterile alpha motif)</fullName>
    </submittedName>
</protein>
<dbReference type="InterPro" id="IPR013761">
    <property type="entry name" value="SAM/pointed_sf"/>
</dbReference>
<gene>
    <name evidence="2" type="ORF">GA0061098_10234</name>
</gene>
<evidence type="ECO:0000259" key="1">
    <source>
        <dbReference type="PROSITE" id="PS50105"/>
    </source>
</evidence>
<dbReference type="SMART" id="SM00454">
    <property type="entry name" value="SAM"/>
    <property type="match status" value="1"/>
</dbReference>
<dbReference type="Pfam" id="PF00536">
    <property type="entry name" value="SAM_1"/>
    <property type="match status" value="1"/>
</dbReference>
<dbReference type="Proteomes" id="UP000199184">
    <property type="component" value="Unassembled WGS sequence"/>
</dbReference>
<keyword evidence="3" id="KW-1185">Reference proteome</keyword>